<reference evidence="2 3" key="1">
    <citation type="submission" date="2019-05" db="EMBL/GenBank/DDBJ databases">
        <authorList>
            <person name="Qu J.-H."/>
        </authorList>
    </citation>
    <scope>NUCLEOTIDE SEQUENCE [LARGE SCALE GENOMIC DNA]</scope>
    <source>
        <strain evidence="2 3">Z12</strain>
    </source>
</reference>
<organism evidence="2 3">
    <name type="scientific">Dyadobacter sediminis</name>
    <dbReference type="NCBI Taxonomy" id="1493691"/>
    <lineage>
        <taxon>Bacteria</taxon>
        <taxon>Pseudomonadati</taxon>
        <taxon>Bacteroidota</taxon>
        <taxon>Cytophagia</taxon>
        <taxon>Cytophagales</taxon>
        <taxon>Spirosomataceae</taxon>
        <taxon>Dyadobacter</taxon>
    </lineage>
</organism>
<dbReference type="AlphaFoldDB" id="A0A5R9K7F5"/>
<gene>
    <name evidence="2" type="ORF">FEM55_19920</name>
</gene>
<dbReference type="PROSITE" id="PS51257">
    <property type="entry name" value="PROKAR_LIPOPROTEIN"/>
    <property type="match status" value="1"/>
</dbReference>
<feature type="chain" id="PRO_5024325280" description="Lipocalin-like domain-containing protein" evidence="1">
    <location>
        <begin position="29"/>
        <end position="140"/>
    </location>
</feature>
<proteinExistence type="predicted"/>
<keyword evidence="3" id="KW-1185">Reference proteome</keyword>
<protein>
    <recommendedName>
        <fullName evidence="4">Lipocalin-like domain-containing protein</fullName>
    </recommendedName>
</protein>
<evidence type="ECO:0000313" key="2">
    <source>
        <dbReference type="EMBL" id="TLU89805.1"/>
    </source>
</evidence>
<dbReference type="RefSeq" id="WP_138283158.1">
    <property type="nucleotide sequence ID" value="NZ_BMGE01000006.1"/>
</dbReference>
<evidence type="ECO:0000313" key="3">
    <source>
        <dbReference type="Proteomes" id="UP000309788"/>
    </source>
</evidence>
<comment type="caution">
    <text evidence="2">The sequence shown here is derived from an EMBL/GenBank/DDBJ whole genome shotgun (WGS) entry which is preliminary data.</text>
</comment>
<evidence type="ECO:0008006" key="4">
    <source>
        <dbReference type="Google" id="ProtNLM"/>
    </source>
</evidence>
<accession>A0A5R9K7F5</accession>
<feature type="signal peptide" evidence="1">
    <location>
        <begin position="1"/>
        <end position="28"/>
    </location>
</feature>
<evidence type="ECO:0000256" key="1">
    <source>
        <dbReference type="SAM" id="SignalP"/>
    </source>
</evidence>
<dbReference type="Proteomes" id="UP000309788">
    <property type="component" value="Unassembled WGS sequence"/>
</dbReference>
<sequence>MKKNLKRQEVRRPHLLFFALLLSALFVACDKKDKDAVCVAPSVEKNLIGLWDALLMSDEGTKYVLEFKSDGSYTESNGLLFGTDNSPVNAWKIQNDSIFLTSKYNNQTAGSYTFPVLTNTCEKVVFDMEGIDKLILTRKK</sequence>
<keyword evidence="1" id="KW-0732">Signal</keyword>
<name>A0A5R9K7F5_9BACT</name>
<dbReference type="OrthoDB" id="959589at2"/>
<dbReference type="EMBL" id="VCEI01000029">
    <property type="protein sequence ID" value="TLU89805.1"/>
    <property type="molecule type" value="Genomic_DNA"/>
</dbReference>